<protein>
    <submittedName>
        <fullName evidence="1">Isocitrate dehydrogenase [NADP], mitochondrial (Oxalosuccinate decarboxylase)</fullName>
        <ecNumber evidence="1">1.1.1.42</ecNumber>
    </submittedName>
</protein>
<evidence type="ECO:0000313" key="1">
    <source>
        <dbReference type="EMBL" id="KAJ2898255.1"/>
    </source>
</evidence>
<evidence type="ECO:0000313" key="2">
    <source>
        <dbReference type="Proteomes" id="UP001139981"/>
    </source>
</evidence>
<dbReference type="EMBL" id="JANBVB010000070">
    <property type="protein sequence ID" value="KAJ2898255.1"/>
    <property type="molecule type" value="Genomic_DNA"/>
</dbReference>
<reference evidence="1" key="1">
    <citation type="submission" date="2022-07" db="EMBL/GenBank/DDBJ databases">
        <title>Phylogenomic reconstructions and comparative analyses of Kickxellomycotina fungi.</title>
        <authorList>
            <person name="Reynolds N.K."/>
            <person name="Stajich J.E."/>
            <person name="Barry K."/>
            <person name="Grigoriev I.V."/>
            <person name="Crous P."/>
            <person name="Smith M.E."/>
        </authorList>
    </citation>
    <scope>NUCLEOTIDE SEQUENCE</scope>
    <source>
        <strain evidence="1">CBS 190363</strain>
    </source>
</reference>
<comment type="caution">
    <text evidence="1">The sequence shown here is derived from an EMBL/GenBank/DDBJ whole genome shotgun (WGS) entry which is preliminary data.</text>
</comment>
<organism evidence="1 2">
    <name type="scientific">Coemansia aciculifera</name>
    <dbReference type="NCBI Taxonomy" id="417176"/>
    <lineage>
        <taxon>Eukaryota</taxon>
        <taxon>Fungi</taxon>
        <taxon>Fungi incertae sedis</taxon>
        <taxon>Zoopagomycota</taxon>
        <taxon>Kickxellomycotina</taxon>
        <taxon>Kickxellomycetes</taxon>
        <taxon>Kickxellales</taxon>
        <taxon>Kickxellaceae</taxon>
        <taxon>Coemansia</taxon>
    </lineage>
</organism>
<dbReference type="EC" id="1.1.1.42" evidence="1"/>
<proteinExistence type="predicted"/>
<keyword evidence="1" id="KW-0560">Oxidoreductase</keyword>
<dbReference type="Proteomes" id="UP001139981">
    <property type="component" value="Unassembled WGS sequence"/>
</dbReference>
<name>A0ACC1M7A9_9FUNG</name>
<keyword evidence="2" id="KW-1185">Reference proteome</keyword>
<sequence>MFAAITRATRTPIAGRHLSVAAVRRYASAAVAQKIAVKNPVVDLDGDEMTRIIWQRIKDQLILPFLDIDIKYYDLGMENRDKTDDKVTLEAAEAIKKYKVGIKCATITPDSARVKEFNLKQMYKSPNGTIRNILNGTVFREPIFIDNVPRFIPAWKKPIVIARHAFGDQYKSTDFEVDGPGKYEVSFTPAGASEPSMRKTVHDFAGPGVGLGMFNTKESITAFAHACFKMAIDRKLPLYLGTKSTVISTYDAYWDKIFISLYESEYKSEFEKVGIWYEHRLVDDMVAQLVKMEGGLILALGNMLGDIISDLVAQGCGSLALMSSVLVAKGDKPGEFIYESEAAHGTVTRHFRQHQQGKPTSTNPVASIYAWTRGLIHRAQLDGTPDLEAFAQNLETACIEAVKSGIMTKDLAISIHGNSAGPDTYVTTDEYIAEVARRVSALQASN</sequence>
<accession>A0ACC1M7A9</accession>
<gene>
    <name evidence="1" type="primary">IDP1</name>
    <name evidence="1" type="ORF">IWW38_001442</name>
</gene>